<proteinExistence type="inferred from homology"/>
<feature type="domain" description="Membrane insertase YidC/Oxa/ALB C-terminal" evidence="11">
    <location>
        <begin position="465"/>
        <end position="668"/>
    </location>
</feature>
<organism evidence="12 13">
    <name type="scientific">Mycoplasma seminis</name>
    <dbReference type="NCBI Taxonomy" id="512749"/>
    <lineage>
        <taxon>Bacteria</taxon>
        <taxon>Bacillati</taxon>
        <taxon>Mycoplasmatota</taxon>
        <taxon>Mollicutes</taxon>
        <taxon>Mycoplasmataceae</taxon>
        <taxon>Mycoplasma</taxon>
    </lineage>
</organism>
<keyword evidence="6 10" id="KW-1133">Transmembrane helix</keyword>
<sequence>MKKTNNNFQYFTNSEDPKQKRKEGWRKFLKWFKIVFYVFVFGLTITGCVQAFALKNSYNVGNGIEFYRNKNDIAPRVNTLKNKTEEINYTENNNDKKEEKFTVDVLTADTEANFFVRDSKVLEALRNQTEKNGGNYGQPDKYLVAFQLPENKSLEAEGLSTAKDSIFGTNGNDPKYLFRSQTSPNYEYVTNAKNSDIYLFAFKYDWKNDKEKDLLPKVLNTKFMETATTSITIVDKQGNEAKVTVPVTTSDGSLAITDISGVLHVNTPKNIYKEDKSNFDEAQRNANRMFARDILQAFYDYSFGKGTEFAKELGATPSEFIKNLIDNIGTKINESNGTTPLFYLTPKQFSMLNQYQKVMSEYLGQLQYFNRDNVSMQRWSELEKAQLNADQTQYVDKFDYKKNTLYSQNASVVPFGGDYAIQPIVTWGEAWKYGPFYGLLVYPLSVLIQSLRQAMPDWDGWAAIIAILIAIILTRLIGLAITFRSTVMQQVMEELKYKKAAIEAKYKGLEQNKAMKMKKQQELSALYSKYNINPADQFGTMILSMPLFFAMWRVIQSIPEIKETTWLGVNFASISYKRLFDGNWAYLWVLAAVIIFQILSMLIPKLLNKKNFKRRTTIAEAEALKKSERTQTIMMIVFTVITVMFSAGVQVYWIFGSIWTILQTIVIHYLTQSQWFKRKYMSKYLKR</sequence>
<dbReference type="CDD" id="cd20070">
    <property type="entry name" value="5TM_YidC_Alb3"/>
    <property type="match status" value="1"/>
</dbReference>
<evidence type="ECO:0000256" key="10">
    <source>
        <dbReference type="SAM" id="Phobius"/>
    </source>
</evidence>
<evidence type="ECO:0000256" key="8">
    <source>
        <dbReference type="ARBA" id="ARBA00023186"/>
    </source>
</evidence>
<protein>
    <submittedName>
        <fullName evidence="12">Membrane protein insertase YidC</fullName>
    </submittedName>
</protein>
<keyword evidence="7 10" id="KW-0472">Membrane</keyword>
<evidence type="ECO:0000313" key="13">
    <source>
        <dbReference type="Proteomes" id="UP001237011"/>
    </source>
</evidence>
<name>A0ABY9HB42_9MOLU</name>
<comment type="similarity">
    <text evidence="9">Belongs to the OXA1/ALB3/YidC family.</text>
</comment>
<keyword evidence="13" id="KW-1185">Reference proteome</keyword>
<accession>A0ABY9HB42</accession>
<dbReference type="PANTHER" id="PTHR12428:SF65">
    <property type="entry name" value="CYTOCHROME C OXIDASE ASSEMBLY PROTEIN COX18, MITOCHONDRIAL"/>
    <property type="match status" value="1"/>
</dbReference>
<feature type="transmembrane region" description="Helical" evidence="10">
    <location>
        <begin position="460"/>
        <end position="483"/>
    </location>
</feature>
<dbReference type="PANTHER" id="PTHR12428">
    <property type="entry name" value="OXA1"/>
    <property type="match status" value="1"/>
</dbReference>
<keyword evidence="2" id="KW-0813">Transport</keyword>
<dbReference type="InterPro" id="IPR001708">
    <property type="entry name" value="YidC/ALB3/OXA1/COX18"/>
</dbReference>
<evidence type="ECO:0000256" key="1">
    <source>
        <dbReference type="ARBA" id="ARBA00004651"/>
    </source>
</evidence>
<evidence type="ECO:0000256" key="2">
    <source>
        <dbReference type="ARBA" id="ARBA00022448"/>
    </source>
</evidence>
<gene>
    <name evidence="12" type="primary">yidC</name>
    <name evidence="12" type="ORF">Q8852_00050</name>
</gene>
<dbReference type="NCBIfam" id="TIGR03592">
    <property type="entry name" value="yidC_oxa1_cterm"/>
    <property type="match status" value="1"/>
</dbReference>
<keyword evidence="3" id="KW-1003">Cell membrane</keyword>
<dbReference type="Proteomes" id="UP001237011">
    <property type="component" value="Chromosome"/>
</dbReference>
<evidence type="ECO:0000259" key="11">
    <source>
        <dbReference type="Pfam" id="PF02096"/>
    </source>
</evidence>
<keyword evidence="4 9" id="KW-0812">Transmembrane</keyword>
<evidence type="ECO:0000256" key="4">
    <source>
        <dbReference type="ARBA" id="ARBA00022692"/>
    </source>
</evidence>
<dbReference type="NCBIfam" id="NF002567">
    <property type="entry name" value="PRK02201.1-2"/>
    <property type="match status" value="1"/>
</dbReference>
<evidence type="ECO:0000256" key="6">
    <source>
        <dbReference type="ARBA" id="ARBA00022989"/>
    </source>
</evidence>
<keyword evidence="5" id="KW-0653">Protein transport</keyword>
<keyword evidence="8" id="KW-0143">Chaperone</keyword>
<feature type="transmembrane region" description="Helical" evidence="10">
    <location>
        <begin position="538"/>
        <end position="555"/>
    </location>
</feature>
<feature type="transmembrane region" description="Helical" evidence="10">
    <location>
        <begin position="628"/>
        <end position="645"/>
    </location>
</feature>
<feature type="transmembrane region" description="Helical" evidence="10">
    <location>
        <begin position="585"/>
        <end position="607"/>
    </location>
</feature>
<dbReference type="InterPro" id="IPR047196">
    <property type="entry name" value="YidC_ALB_C"/>
</dbReference>
<comment type="subcellular location">
    <subcellularLocation>
        <location evidence="1">Cell membrane</location>
        <topology evidence="1">Multi-pass membrane protein</topology>
    </subcellularLocation>
    <subcellularLocation>
        <location evidence="9">Membrane</location>
        <topology evidence="9">Multi-pass membrane protein</topology>
    </subcellularLocation>
</comment>
<dbReference type="InterPro" id="IPR028055">
    <property type="entry name" value="YidC/Oxa/ALB_C"/>
</dbReference>
<evidence type="ECO:0000313" key="12">
    <source>
        <dbReference type="EMBL" id="WLP85558.1"/>
    </source>
</evidence>
<dbReference type="EMBL" id="CP132191">
    <property type="protein sequence ID" value="WLP85558.1"/>
    <property type="molecule type" value="Genomic_DNA"/>
</dbReference>
<dbReference type="Pfam" id="PF02096">
    <property type="entry name" value="60KD_IMP"/>
    <property type="match status" value="1"/>
</dbReference>
<evidence type="ECO:0000256" key="5">
    <source>
        <dbReference type="ARBA" id="ARBA00022927"/>
    </source>
</evidence>
<reference evidence="12" key="1">
    <citation type="submission" date="2023-08" db="EMBL/GenBank/DDBJ databases">
        <title>Complete genome sequence of Mycoplasma seminis 2200.</title>
        <authorList>
            <person name="Spergser J."/>
        </authorList>
    </citation>
    <scope>NUCLEOTIDE SEQUENCE [LARGE SCALE GENOMIC DNA]</scope>
    <source>
        <strain evidence="12">2200</strain>
    </source>
</reference>
<feature type="transmembrane region" description="Helical" evidence="10">
    <location>
        <begin position="31"/>
        <end position="53"/>
    </location>
</feature>
<dbReference type="RefSeq" id="WP_305937989.1">
    <property type="nucleotide sequence ID" value="NZ_CP132191.1"/>
</dbReference>
<feature type="transmembrane region" description="Helical" evidence="10">
    <location>
        <begin position="651"/>
        <end position="671"/>
    </location>
</feature>
<evidence type="ECO:0000256" key="9">
    <source>
        <dbReference type="RuleBase" id="RU003945"/>
    </source>
</evidence>
<evidence type="ECO:0000256" key="7">
    <source>
        <dbReference type="ARBA" id="ARBA00023136"/>
    </source>
</evidence>
<evidence type="ECO:0000256" key="3">
    <source>
        <dbReference type="ARBA" id="ARBA00022475"/>
    </source>
</evidence>